<gene>
    <name evidence="2" type="ORF">CJ030_MR2G023892</name>
</gene>
<accession>A0A6A1WE88</accession>
<protein>
    <submittedName>
        <fullName evidence="2">Uncharacterized protein</fullName>
    </submittedName>
</protein>
<dbReference type="Proteomes" id="UP000516437">
    <property type="component" value="Chromosome 2"/>
</dbReference>
<reference evidence="2 3" key="1">
    <citation type="journal article" date="2019" name="Plant Biotechnol. J.">
        <title>The red bayberry genome and genetic basis of sex determination.</title>
        <authorList>
            <person name="Jia H.M."/>
            <person name="Jia H.J."/>
            <person name="Cai Q.L."/>
            <person name="Wang Y."/>
            <person name="Zhao H.B."/>
            <person name="Yang W.F."/>
            <person name="Wang G.Y."/>
            <person name="Li Y.H."/>
            <person name="Zhan D.L."/>
            <person name="Shen Y.T."/>
            <person name="Niu Q.F."/>
            <person name="Chang L."/>
            <person name="Qiu J."/>
            <person name="Zhao L."/>
            <person name="Xie H.B."/>
            <person name="Fu W.Y."/>
            <person name="Jin J."/>
            <person name="Li X.W."/>
            <person name="Jiao Y."/>
            <person name="Zhou C.C."/>
            <person name="Tu T."/>
            <person name="Chai C.Y."/>
            <person name="Gao J.L."/>
            <person name="Fan L.J."/>
            <person name="van de Weg E."/>
            <person name="Wang J.Y."/>
            <person name="Gao Z.S."/>
        </authorList>
    </citation>
    <scope>NUCLEOTIDE SEQUENCE [LARGE SCALE GENOMIC DNA]</scope>
    <source>
        <tissue evidence="2">Leaves</tissue>
    </source>
</reference>
<dbReference type="EMBL" id="RXIC02000020">
    <property type="protein sequence ID" value="KAB1222666.1"/>
    <property type="molecule type" value="Genomic_DNA"/>
</dbReference>
<organism evidence="2 3">
    <name type="scientific">Morella rubra</name>
    <name type="common">Chinese bayberry</name>
    <dbReference type="NCBI Taxonomy" id="262757"/>
    <lineage>
        <taxon>Eukaryota</taxon>
        <taxon>Viridiplantae</taxon>
        <taxon>Streptophyta</taxon>
        <taxon>Embryophyta</taxon>
        <taxon>Tracheophyta</taxon>
        <taxon>Spermatophyta</taxon>
        <taxon>Magnoliopsida</taxon>
        <taxon>eudicotyledons</taxon>
        <taxon>Gunneridae</taxon>
        <taxon>Pentapetalae</taxon>
        <taxon>rosids</taxon>
        <taxon>fabids</taxon>
        <taxon>Fagales</taxon>
        <taxon>Myricaceae</taxon>
        <taxon>Morella</taxon>
    </lineage>
</organism>
<keyword evidence="3" id="KW-1185">Reference proteome</keyword>
<evidence type="ECO:0000313" key="3">
    <source>
        <dbReference type="Proteomes" id="UP000516437"/>
    </source>
</evidence>
<name>A0A6A1WE88_9ROSI</name>
<evidence type="ECO:0000256" key="1">
    <source>
        <dbReference type="SAM" id="MobiDB-lite"/>
    </source>
</evidence>
<proteinExistence type="predicted"/>
<comment type="caution">
    <text evidence="2">The sequence shown here is derived from an EMBL/GenBank/DDBJ whole genome shotgun (WGS) entry which is preliminary data.</text>
</comment>
<dbReference type="AlphaFoldDB" id="A0A6A1WE88"/>
<feature type="compositionally biased region" description="Pro residues" evidence="1">
    <location>
        <begin position="10"/>
        <end position="24"/>
    </location>
</feature>
<sequence>MGGGGLGLPPLHPPPVTTTPPNSPTSPDLEAHEFALACLEPLNHETSFSPPITRYFLDSLAILEEMVDKGKRMATETSMVLVLAGKTTILDVLAEHPPLLSPIKDTDMEGEPFAALLDSLVEEAGLDKPPMLP</sequence>
<evidence type="ECO:0000313" key="2">
    <source>
        <dbReference type="EMBL" id="KAB1222666.1"/>
    </source>
</evidence>
<feature type="region of interest" description="Disordered" evidence="1">
    <location>
        <begin position="1"/>
        <end position="28"/>
    </location>
</feature>